<evidence type="ECO:0000256" key="5">
    <source>
        <dbReference type="ARBA" id="ARBA00022618"/>
    </source>
</evidence>
<evidence type="ECO:0000256" key="1">
    <source>
        <dbReference type="ARBA" id="ARBA00004123"/>
    </source>
</evidence>
<feature type="compositionally biased region" description="Low complexity" evidence="12">
    <location>
        <begin position="1353"/>
        <end position="1375"/>
    </location>
</feature>
<evidence type="ECO:0000256" key="2">
    <source>
        <dbReference type="ARBA" id="ARBA00004286"/>
    </source>
</evidence>
<keyword evidence="4" id="KW-0158">Chromosome</keyword>
<comment type="similarity">
    <text evidence="3 10">Belongs to the CND1 (condensin subunit 1) family.</text>
</comment>
<dbReference type="OrthoDB" id="436262at2759"/>
<evidence type="ECO:0000256" key="9">
    <source>
        <dbReference type="ARBA" id="ARBA00023306"/>
    </source>
</evidence>
<evidence type="ECO:0000256" key="12">
    <source>
        <dbReference type="SAM" id="MobiDB-lite"/>
    </source>
</evidence>
<dbReference type="GO" id="GO:0000796">
    <property type="term" value="C:condensin complex"/>
    <property type="evidence" value="ECO:0007669"/>
    <property type="project" value="TreeGrafter"/>
</dbReference>
<feature type="region of interest" description="Disordered" evidence="12">
    <location>
        <begin position="474"/>
        <end position="496"/>
    </location>
</feature>
<keyword evidence="6 10" id="KW-0498">Mitosis</keyword>
<dbReference type="GO" id="GO:0010032">
    <property type="term" value="P:meiotic chromosome condensation"/>
    <property type="evidence" value="ECO:0007669"/>
    <property type="project" value="TreeGrafter"/>
</dbReference>
<dbReference type="Proteomes" id="UP000789831">
    <property type="component" value="Unassembled WGS sequence"/>
</dbReference>
<dbReference type="Pfam" id="PF12922">
    <property type="entry name" value="Cnd1_N"/>
    <property type="match status" value="1"/>
</dbReference>
<protein>
    <recommendedName>
        <fullName evidence="10">Condensin complex subunit 1</fullName>
    </recommendedName>
</protein>
<feature type="compositionally biased region" description="Low complexity" evidence="12">
    <location>
        <begin position="1283"/>
        <end position="1294"/>
    </location>
</feature>
<keyword evidence="5 10" id="KW-0132">Cell division</keyword>
<accession>A0A9N9BTS0</accession>
<evidence type="ECO:0000256" key="8">
    <source>
        <dbReference type="ARBA" id="ARBA00023242"/>
    </source>
</evidence>
<proteinExistence type="inferred from homology"/>
<feature type="compositionally biased region" description="Acidic residues" evidence="12">
    <location>
        <begin position="481"/>
        <end position="495"/>
    </location>
</feature>
<dbReference type="GO" id="GO:0000779">
    <property type="term" value="C:condensed chromosome, centromeric region"/>
    <property type="evidence" value="ECO:0007669"/>
    <property type="project" value="TreeGrafter"/>
</dbReference>
<comment type="function">
    <text evidence="10">Regulatory subunit of the condensin complex, a complex required for conversion of interphase chromatin into mitotic-like condense chromosomes. The condensin complex probably introduces positive supercoils into relaxed DNA in the presence of type I topoisomerases and converts nicked DNA into positive knotted forms in the presence of type II topoisomerases.</text>
</comment>
<gene>
    <name evidence="15" type="ORF">AGERDE_LOCUS8047</name>
</gene>
<evidence type="ECO:0000256" key="11">
    <source>
        <dbReference type="SAM" id="Coils"/>
    </source>
</evidence>
<dbReference type="InterPro" id="IPR032682">
    <property type="entry name" value="Cnd1_C"/>
</dbReference>
<feature type="compositionally biased region" description="Polar residues" evidence="12">
    <location>
        <begin position="1309"/>
        <end position="1345"/>
    </location>
</feature>
<organism evidence="15 16">
    <name type="scientific">Ambispora gerdemannii</name>
    <dbReference type="NCBI Taxonomy" id="144530"/>
    <lineage>
        <taxon>Eukaryota</taxon>
        <taxon>Fungi</taxon>
        <taxon>Fungi incertae sedis</taxon>
        <taxon>Mucoromycota</taxon>
        <taxon>Glomeromycotina</taxon>
        <taxon>Glomeromycetes</taxon>
        <taxon>Archaeosporales</taxon>
        <taxon>Ambisporaceae</taxon>
        <taxon>Ambispora</taxon>
    </lineage>
</organism>
<dbReference type="GO" id="GO:0007076">
    <property type="term" value="P:mitotic chromosome condensation"/>
    <property type="evidence" value="ECO:0007669"/>
    <property type="project" value="InterPro"/>
</dbReference>
<keyword evidence="8" id="KW-0539">Nucleus</keyword>
<evidence type="ECO:0000259" key="13">
    <source>
        <dbReference type="Pfam" id="PF12717"/>
    </source>
</evidence>
<dbReference type="InterPro" id="IPR024324">
    <property type="entry name" value="Condensin_cplx_su1_N"/>
</dbReference>
<dbReference type="InterPro" id="IPR016024">
    <property type="entry name" value="ARM-type_fold"/>
</dbReference>
<reference evidence="15" key="1">
    <citation type="submission" date="2021-06" db="EMBL/GenBank/DDBJ databases">
        <authorList>
            <person name="Kallberg Y."/>
            <person name="Tangrot J."/>
            <person name="Rosling A."/>
        </authorList>
    </citation>
    <scope>NUCLEOTIDE SEQUENCE</scope>
    <source>
        <strain evidence="15">MT106</strain>
    </source>
</reference>
<dbReference type="GO" id="GO:0042393">
    <property type="term" value="F:histone binding"/>
    <property type="evidence" value="ECO:0007669"/>
    <property type="project" value="TreeGrafter"/>
</dbReference>
<feature type="region of interest" description="Disordered" evidence="12">
    <location>
        <begin position="135"/>
        <end position="169"/>
    </location>
</feature>
<dbReference type="InterPro" id="IPR007673">
    <property type="entry name" value="Condensin_cplx_su1"/>
</dbReference>
<evidence type="ECO:0000313" key="16">
    <source>
        <dbReference type="Proteomes" id="UP000789831"/>
    </source>
</evidence>
<keyword evidence="11" id="KW-0175">Coiled coil</keyword>
<evidence type="ECO:0000313" key="15">
    <source>
        <dbReference type="EMBL" id="CAG8579451.1"/>
    </source>
</evidence>
<feature type="region of interest" description="Disordered" evidence="12">
    <location>
        <begin position="1388"/>
        <end position="1452"/>
    </location>
</feature>
<dbReference type="PANTHER" id="PTHR14222:SF2">
    <property type="entry name" value="CONDENSIN COMPLEX SUBUNIT 1"/>
    <property type="match status" value="1"/>
</dbReference>
<evidence type="ECO:0000256" key="4">
    <source>
        <dbReference type="ARBA" id="ARBA00022454"/>
    </source>
</evidence>
<evidence type="ECO:0000256" key="6">
    <source>
        <dbReference type="ARBA" id="ARBA00022776"/>
    </source>
</evidence>
<sequence length="1452" mass="163088">MSESFVLHEELLKLQEKDYFIHNEVQITDINESDLEGLLNDIVEKIAVSSSVVTEPEIFDVLRSNFNRLKPSVMSRILDTIISGLQSEIENTSRDIDANDEETFPSRRESLEMYAFLLGWIINLAETKTASKNTAVTAGSSTGEEPVVNAGDSGSGRGKGKKSLKASSDSEGWNWSAQKIITLELISSVLDLRINRIWTSTHERDTFVSVFTKSAYQMLENTANTKIAKLKFCVYKILSKCVKDYNHAFGAQTTIIQNLQYYEHLSEPMAEFLEVLANQFDHTQLAEEILIEISNKEFKGQDTTIPKSYSKFLFKFSELVPKLVLKHIGLLIKHLDSESHTMRCGFIEVIGCLISHIANQEEQTEVSKNQVNGFFDVLEERFLDNNSYCRSKILQVCLKLCDLKVKFPKRRQRLTDLVIRSLEDKTPTVRKNAIKLLTKLITTHPYGMMHGGELSVNEWEERLRKADEELKAVQPPTELQGVEEENQPVIDDEENKENIETNTSLLSIDRDNHQSSNGNEDELRVTNDAFTKLQLTKRFYADAVRFIHQIHTAIPTLCVLLASTNKAEVLEAIEFFVAAHTYKIEKANEGIKKMVHLIWTKDNSDEGKGVRKRLIDSYRTLYLSPDDSLTENENVDVITKNLISLTFNATLAELTSLDLLLSTMMAEADGCISDNIIEKLWSVYATTRNISKVQRRGAIIVLGMLAKAKTEIISEKTDFLLKIGLGPLGKADLALARYTCIALQCLAGTYFSNVGSLNNDSIRFPMTHSIFQRLQEIIEFPTKSHEWFAVAEQAINTIYLLGEHPDILCGDIIKKRTALVFDIKPPSTEESSINQEDESILGSQETFTTYPIHLSQLLFIVGHVAIKQIVHLEVIEAEWKRRKADGDSKDKAKAVAKTVGEDELDQIAGTTEDEFGEAISHIREKELLFGSNSLLPVFGSMATHICSNNKSYKDPTLQIAATLALSKFMCVSSEFCENNLQLLLTILERATEPIIRSNIIIALGDMTVCFNNVIDENINYLYKRLADPDIMVKKNTLMVLTHLILNGMIKVKGQLGEMAKCLEDKDERISDLARLFFTELASKDNAVYNNLPDIISNLSSGENAVNEDSFKEIMKFLFEFIEKDKQTENVVEKLCQRFKNLDDKRQWRDIAFCLSLLSYKSEKSFKKLVEGIPNYQDKLHEEAVYKHFMEIISKANSQKPQKPELKQIVDEFENRITELKSRVEEQEETMKKAKAVAKMTAKTVTTKPVASSSSVHLESIYENNERAAATSSSDISHQSVAVASSCSSPSSSVPLKSRYKESELRRSTRISSTNVKKSSSVHIATTSTSANKISSNTATKLTSLEKNTRRKSASTTPSPPITTSSTRSSISSISSAEDIISSRSARNISSFESNRSSISSISSEDISSRSVRNRRISSSSESSRSSISAENIISSRSVRNRRISSSSESNPL</sequence>
<dbReference type="EMBL" id="CAJVPL010001602">
    <property type="protein sequence ID" value="CAG8579451.1"/>
    <property type="molecule type" value="Genomic_DNA"/>
</dbReference>
<dbReference type="Pfam" id="PF12717">
    <property type="entry name" value="Cnd1"/>
    <property type="match status" value="1"/>
</dbReference>
<dbReference type="InterPro" id="IPR026971">
    <property type="entry name" value="CND1/NCAPD3"/>
</dbReference>
<dbReference type="GO" id="GO:0005634">
    <property type="term" value="C:nucleus"/>
    <property type="evidence" value="ECO:0007669"/>
    <property type="project" value="UniProtKB-SubCell"/>
</dbReference>
<feature type="region of interest" description="Disordered" evidence="12">
    <location>
        <begin position="1283"/>
        <end position="1375"/>
    </location>
</feature>
<feature type="domain" description="Condensin complex subunit 1 C-terminal" evidence="13">
    <location>
        <begin position="994"/>
        <end position="1155"/>
    </location>
</feature>
<comment type="caution">
    <text evidence="15">The sequence shown here is derived from an EMBL/GenBank/DDBJ whole genome shotgun (WGS) entry which is preliminary data.</text>
</comment>
<feature type="coiled-coil region" evidence="11">
    <location>
        <begin position="1202"/>
        <end position="1236"/>
    </location>
</feature>
<keyword evidence="7 10" id="KW-0226">DNA condensation</keyword>
<evidence type="ECO:0000256" key="7">
    <source>
        <dbReference type="ARBA" id="ARBA00023067"/>
    </source>
</evidence>
<keyword evidence="16" id="KW-1185">Reference proteome</keyword>
<evidence type="ECO:0000256" key="10">
    <source>
        <dbReference type="PIRNR" id="PIRNR017127"/>
    </source>
</evidence>
<evidence type="ECO:0000256" key="3">
    <source>
        <dbReference type="ARBA" id="ARBA00009606"/>
    </source>
</evidence>
<feature type="domain" description="Condensin complex subunit 1 N-terminal" evidence="14">
    <location>
        <begin position="72"/>
        <end position="251"/>
    </location>
</feature>
<dbReference type="SUPFAM" id="SSF48371">
    <property type="entry name" value="ARM repeat"/>
    <property type="match status" value="1"/>
</dbReference>
<evidence type="ECO:0000259" key="14">
    <source>
        <dbReference type="Pfam" id="PF12922"/>
    </source>
</evidence>
<dbReference type="InterPro" id="IPR011989">
    <property type="entry name" value="ARM-like"/>
</dbReference>
<comment type="subcellular location">
    <subcellularLocation>
        <location evidence="2">Chromosome</location>
    </subcellularLocation>
    <subcellularLocation>
        <location evidence="1">Nucleus</location>
    </subcellularLocation>
</comment>
<dbReference type="PANTHER" id="PTHR14222">
    <property type="entry name" value="CONDENSIN"/>
    <property type="match status" value="1"/>
</dbReference>
<name>A0A9N9BTS0_9GLOM</name>
<dbReference type="GO" id="GO:0051301">
    <property type="term" value="P:cell division"/>
    <property type="evidence" value="ECO:0007669"/>
    <property type="project" value="UniProtKB-KW"/>
</dbReference>
<keyword evidence="9 10" id="KW-0131">Cell cycle</keyword>
<dbReference type="PIRSF" id="PIRSF017127">
    <property type="entry name" value="Condensin_D2"/>
    <property type="match status" value="1"/>
</dbReference>
<dbReference type="Gene3D" id="1.25.10.10">
    <property type="entry name" value="Leucine-rich Repeat Variant"/>
    <property type="match status" value="2"/>
</dbReference>